<dbReference type="GeneID" id="69007658"/>
<protein>
    <recommendedName>
        <fullName evidence="5">F-box domain-containing protein</fullName>
    </recommendedName>
</protein>
<reference evidence="3" key="1">
    <citation type="journal article" date="2020" name="Phytopathology">
        <title>Genome sequence and comparative analysis of Colletotrichum gloeosporioides isolated from Liriodendron leaves.</title>
        <authorList>
            <person name="Fu F.F."/>
            <person name="Hao Z."/>
            <person name="Wang P."/>
            <person name="Lu Y."/>
            <person name="Xue L.J."/>
            <person name="Wei G."/>
            <person name="Tian Y."/>
            <person name="Baishi H."/>
            <person name="Xu H."/>
            <person name="Shi J."/>
            <person name="Cheng T."/>
            <person name="Wang G."/>
            <person name="Yi Y."/>
            <person name="Chen J."/>
        </authorList>
    </citation>
    <scope>NUCLEOTIDE SEQUENCE</scope>
    <source>
        <strain evidence="3">Lc1</strain>
    </source>
</reference>
<keyword evidence="4" id="KW-1185">Reference proteome</keyword>
<evidence type="ECO:0000313" key="3">
    <source>
        <dbReference type="EMBL" id="KAF3804137.1"/>
    </source>
</evidence>
<proteinExistence type="predicted"/>
<organism evidence="3 4">
    <name type="scientific">Colletotrichum gloeosporioides</name>
    <name type="common">Anthracnose fungus</name>
    <name type="synonym">Glomerella cingulata</name>
    <dbReference type="NCBI Taxonomy" id="474922"/>
    <lineage>
        <taxon>Eukaryota</taxon>
        <taxon>Fungi</taxon>
        <taxon>Dikarya</taxon>
        <taxon>Ascomycota</taxon>
        <taxon>Pezizomycotina</taxon>
        <taxon>Sordariomycetes</taxon>
        <taxon>Hypocreomycetidae</taxon>
        <taxon>Glomerellales</taxon>
        <taxon>Glomerellaceae</taxon>
        <taxon>Colletotrichum</taxon>
        <taxon>Colletotrichum gloeosporioides species complex</taxon>
    </lineage>
</organism>
<gene>
    <name evidence="3" type="ORF">GCG54_00000486</name>
</gene>
<dbReference type="AlphaFoldDB" id="A0A8H4FJ45"/>
<dbReference type="Proteomes" id="UP000613401">
    <property type="component" value="Unassembled WGS sequence"/>
</dbReference>
<dbReference type="Pfam" id="PF12937">
    <property type="entry name" value="F-box-like"/>
    <property type="match status" value="1"/>
</dbReference>
<name>A0A8H4FJ45_COLGL</name>
<accession>A0A8H4FJ45</accession>
<evidence type="ECO:0000313" key="4">
    <source>
        <dbReference type="Proteomes" id="UP000613401"/>
    </source>
</evidence>
<dbReference type="EMBL" id="WVTB01000050">
    <property type="protein sequence ID" value="KAF3804137.1"/>
    <property type="molecule type" value="Genomic_DNA"/>
</dbReference>
<dbReference type="InterPro" id="IPR001810">
    <property type="entry name" value="F-box_dom"/>
</dbReference>
<feature type="domain" description="DUF6546" evidence="2">
    <location>
        <begin position="290"/>
        <end position="393"/>
    </location>
</feature>
<dbReference type="InterPro" id="IPR046676">
    <property type="entry name" value="DUF6546"/>
</dbReference>
<dbReference type="RefSeq" id="XP_045263296.1">
    <property type="nucleotide sequence ID" value="XM_045400623.1"/>
</dbReference>
<reference evidence="3" key="2">
    <citation type="submission" date="2020-03" db="EMBL/GenBank/DDBJ databases">
        <authorList>
            <person name="Fu F.-F."/>
            <person name="Chen J."/>
        </authorList>
    </citation>
    <scope>NUCLEOTIDE SEQUENCE</scope>
    <source>
        <strain evidence="3">Lc1</strain>
    </source>
</reference>
<evidence type="ECO:0000259" key="1">
    <source>
        <dbReference type="Pfam" id="PF12937"/>
    </source>
</evidence>
<evidence type="ECO:0000259" key="2">
    <source>
        <dbReference type="Pfam" id="PF20183"/>
    </source>
</evidence>
<feature type="domain" description="F-box" evidence="1">
    <location>
        <begin position="4"/>
        <end position="39"/>
    </location>
</feature>
<sequence length="496" mass="56438">MAVWDDLPDELRLQILGYLTHDKGNRAPYGSTCRQWQVVMEPFIFEEVTFHVTNASILSGSHTPEKLATILSGPRLKFLKKLRLIIAIDMVTFTSIYDMQMQRRKLGTGLVDVIDGFMDVLRDWGHEASFDLEINDVIDCGHHLIEYGSDLWLRENLQPVECVRALRRLSNIGPSMDCNVGDYEDSDLLNLILRTMSSSMKELSVGCERHACQSMTAFGRILPVRPFPPGLTRLIMRNVAPPRDWNDDPAWSVLSNRLEELHVDYAVWEWGEIPLRTLCEGQAGSAPLTWPNMRHLTWGRVPLAETPDEILQLVAKAAERMPRLESLGLWGDSYPGPHFHLRTPLAAHFQYSAREGSATALYESTGESQPSQDTLNAWERVATLKGLAGLEFELRSLSNFDYMETFPSAAAEEFLSHHVQMNDPSNDKPDTDCYYPDHILLSKPYPSRPTGLKRKYVRPCVSTHETGFVGGWSDIWIKYLRKGAPDDDEDDERFRD</sequence>
<comment type="caution">
    <text evidence="3">The sequence shown here is derived from an EMBL/GenBank/DDBJ whole genome shotgun (WGS) entry which is preliminary data.</text>
</comment>
<evidence type="ECO:0008006" key="5">
    <source>
        <dbReference type="Google" id="ProtNLM"/>
    </source>
</evidence>
<dbReference type="Pfam" id="PF20183">
    <property type="entry name" value="DUF6546"/>
    <property type="match status" value="1"/>
</dbReference>